<dbReference type="Proteomes" id="UP000476064">
    <property type="component" value="Chromosome"/>
</dbReference>
<protein>
    <recommendedName>
        <fullName evidence="3">Glycosyltransferase WbsX</fullName>
    </recommendedName>
</protein>
<dbReference type="AlphaFoldDB" id="A0A6C0G8H9"/>
<evidence type="ECO:0008006" key="3">
    <source>
        <dbReference type="Google" id="ProtNLM"/>
    </source>
</evidence>
<dbReference type="PANTHER" id="PTHR41244">
    <property type="entry name" value="RHAMNAN SYNTHESIS F"/>
    <property type="match status" value="1"/>
</dbReference>
<keyword evidence="2" id="KW-1185">Reference proteome</keyword>
<dbReference type="Pfam" id="PF14307">
    <property type="entry name" value="Glyco_tran_WbsX"/>
    <property type="match status" value="1"/>
</dbReference>
<dbReference type="EMBL" id="CP048209">
    <property type="protein sequence ID" value="QHT64046.1"/>
    <property type="molecule type" value="Genomic_DNA"/>
</dbReference>
<dbReference type="InterPro" id="IPR032719">
    <property type="entry name" value="WbsX"/>
</dbReference>
<dbReference type="PANTHER" id="PTHR41244:SF1">
    <property type="entry name" value="GLYCOSYLTRANSFERASE"/>
    <property type="match status" value="1"/>
</dbReference>
<name>A0A6C0G8H9_9BACL</name>
<accession>A0A6C0G8H9</accession>
<evidence type="ECO:0000313" key="2">
    <source>
        <dbReference type="Proteomes" id="UP000476064"/>
    </source>
</evidence>
<dbReference type="KEGG" id="plyc:GXP70_21215"/>
<evidence type="ECO:0000313" key="1">
    <source>
        <dbReference type="EMBL" id="QHT64046.1"/>
    </source>
</evidence>
<proteinExistence type="predicted"/>
<sequence>MFWPEGYGEWQSVKNAVKKYPEHNWPRKPLWGYVNEADPYVMEMQIDAAADHGVNVFIYDWYWYDKRPFLEQCLNNGYLKARNNDRVKFYLMWANHDVNHTWDIRLSHMQDTVIWEAAVDRPEFERIANRLIMEYFKHLSYYTIDGKPVFMIYDLANLMKGLGGAEATKEAFQWFRDRAVEEGLPGLHLQLTMWSERSFNLSGVDGGKAATTSEVVKLLGFDSMSHYQYVHFADIDRDYGDIMEDVIREWERIDRTYDIPYFPHVSIGWDNNPRFQEFRPGVVKNNTPANVKQALELAKAYADRHPGQPPLITVNSWNEWTETSYLQPDDLYGYGYLEAVKATFRE</sequence>
<organism evidence="1 2">
    <name type="scientific">Paenibacillus lycopersici</name>
    <dbReference type="NCBI Taxonomy" id="2704462"/>
    <lineage>
        <taxon>Bacteria</taxon>
        <taxon>Bacillati</taxon>
        <taxon>Bacillota</taxon>
        <taxon>Bacilli</taxon>
        <taxon>Bacillales</taxon>
        <taxon>Paenibacillaceae</taxon>
        <taxon>Paenibacillus</taxon>
    </lineage>
</organism>
<dbReference type="Gene3D" id="3.20.20.80">
    <property type="entry name" value="Glycosidases"/>
    <property type="match status" value="1"/>
</dbReference>
<gene>
    <name evidence="1" type="ORF">GXP70_21215</name>
</gene>
<dbReference type="CDD" id="cd11579">
    <property type="entry name" value="Glyco_tran_WbsX"/>
    <property type="match status" value="1"/>
</dbReference>
<reference evidence="1 2" key="1">
    <citation type="submission" date="2020-01" db="EMBL/GenBank/DDBJ databases">
        <title>Paenibacillus sp. nov., isolated from tomato rhizosphere.</title>
        <authorList>
            <person name="Weon H.-Y."/>
            <person name="Lee S.A."/>
        </authorList>
    </citation>
    <scope>NUCLEOTIDE SEQUENCE [LARGE SCALE GENOMIC DNA]</scope>
    <source>
        <strain evidence="1 2">12200R-189</strain>
    </source>
</reference>